<organism evidence="1 2">
    <name type="scientific">Cylicocyclus nassatus</name>
    <name type="common">Nematode worm</name>
    <dbReference type="NCBI Taxonomy" id="53992"/>
    <lineage>
        <taxon>Eukaryota</taxon>
        <taxon>Metazoa</taxon>
        <taxon>Ecdysozoa</taxon>
        <taxon>Nematoda</taxon>
        <taxon>Chromadorea</taxon>
        <taxon>Rhabditida</taxon>
        <taxon>Rhabditina</taxon>
        <taxon>Rhabditomorpha</taxon>
        <taxon>Strongyloidea</taxon>
        <taxon>Strongylidae</taxon>
        <taxon>Cylicocyclus</taxon>
    </lineage>
</organism>
<comment type="caution">
    <text evidence="1">The sequence shown here is derived from an EMBL/GenBank/DDBJ whole genome shotgun (WGS) entry which is preliminary data.</text>
</comment>
<dbReference type="Proteomes" id="UP001176961">
    <property type="component" value="Unassembled WGS sequence"/>
</dbReference>
<name>A0AA36H9R2_CYLNA</name>
<sequence>MRRAEVVIIMALLSIAAFFAFSFSDYTTTKLPESIARDGELHINKYFHEWNQCMENNISAYRYDSKRIWSNLWKAVKLCETLPFMKELKIDSFRNFDEAKRHISCLRVSFLPV</sequence>
<reference evidence="1" key="1">
    <citation type="submission" date="2023-07" db="EMBL/GenBank/DDBJ databases">
        <authorList>
            <consortium name="CYATHOMIX"/>
        </authorList>
    </citation>
    <scope>NUCLEOTIDE SEQUENCE</scope>
    <source>
        <strain evidence="1">N/A</strain>
    </source>
</reference>
<protein>
    <submittedName>
        <fullName evidence="1">Uncharacterized protein</fullName>
    </submittedName>
</protein>
<dbReference type="AlphaFoldDB" id="A0AA36H9R2"/>
<evidence type="ECO:0000313" key="2">
    <source>
        <dbReference type="Proteomes" id="UP001176961"/>
    </source>
</evidence>
<dbReference type="EMBL" id="CATQJL010000316">
    <property type="protein sequence ID" value="CAJ0606345.1"/>
    <property type="molecule type" value="Genomic_DNA"/>
</dbReference>
<keyword evidence="2" id="KW-1185">Reference proteome</keyword>
<gene>
    <name evidence="1" type="ORF">CYNAS_LOCUS18328</name>
</gene>
<proteinExistence type="predicted"/>
<evidence type="ECO:0000313" key="1">
    <source>
        <dbReference type="EMBL" id="CAJ0606345.1"/>
    </source>
</evidence>
<accession>A0AA36H9R2</accession>